<dbReference type="GO" id="GO:0051536">
    <property type="term" value="F:iron-sulfur cluster binding"/>
    <property type="evidence" value="ECO:0007669"/>
    <property type="project" value="UniProtKB-KW"/>
</dbReference>
<accession>A0A7C3MKE4</accession>
<sequence length="163" mass="19135">MITGSLIESFLICERQAWLMAHQITPDQDHPYLELGRLIDEESFTDEKKKISLENMIIDLIKTENKTLILGEIKKSSKVQEIAKIQLAFYLYSLKNNYGIKADGLLIFPKEKRRVRVVLDKELEEKIEDTIKRIEILIYKGKPPLPQKIPYCKLCAYREFCWS</sequence>
<keyword evidence="2 9" id="KW-0479">Metal-binding</keyword>
<dbReference type="InterPro" id="IPR011604">
    <property type="entry name" value="PDDEXK-like_dom_sf"/>
</dbReference>
<keyword evidence="3 9" id="KW-0378">Hydrolase</keyword>
<evidence type="ECO:0000256" key="8">
    <source>
        <dbReference type="ARBA" id="ARBA00023211"/>
    </source>
</evidence>
<name>A0A7C3MKE4_DICTH</name>
<keyword evidence="4 9" id="KW-0269">Exonuclease</keyword>
<dbReference type="GO" id="GO:0004527">
    <property type="term" value="F:exonuclease activity"/>
    <property type="evidence" value="ECO:0007669"/>
    <property type="project" value="UniProtKB-KW"/>
</dbReference>
<dbReference type="InterPro" id="IPR022765">
    <property type="entry name" value="Dna2/Cas4_DUF83"/>
</dbReference>
<dbReference type="AlphaFoldDB" id="A0A7C3MKE4"/>
<dbReference type="Pfam" id="PF01930">
    <property type="entry name" value="Cas_Cas4"/>
    <property type="match status" value="1"/>
</dbReference>
<dbReference type="InterPro" id="IPR013343">
    <property type="entry name" value="CRISPR-assoc_prot_Cas4"/>
</dbReference>
<dbReference type="NCBIfam" id="TIGR00372">
    <property type="entry name" value="cas4"/>
    <property type="match status" value="1"/>
</dbReference>
<keyword evidence="1 9" id="KW-0540">Nuclease</keyword>
<protein>
    <recommendedName>
        <fullName evidence="9">CRISPR-associated exonuclease Cas4</fullName>
        <ecNumber evidence="9">3.1.12.1</ecNumber>
    </recommendedName>
</protein>
<dbReference type="Gene3D" id="3.90.320.10">
    <property type="match status" value="1"/>
</dbReference>
<evidence type="ECO:0000256" key="1">
    <source>
        <dbReference type="ARBA" id="ARBA00022722"/>
    </source>
</evidence>
<keyword evidence="6 9" id="KW-0411">Iron-sulfur</keyword>
<keyword evidence="8 9" id="KW-0464">Manganese</keyword>
<comment type="cofactor">
    <cofactor evidence="9">
        <name>Mg(2+)</name>
        <dbReference type="ChEBI" id="CHEBI:18420"/>
    </cofactor>
    <cofactor evidence="9">
        <name>Mn(2+)</name>
        <dbReference type="ChEBI" id="CHEBI:29035"/>
    </cofactor>
    <text evidence="9">Mg(2+) or Mn(2+) required for ssDNA cleavage activity.</text>
</comment>
<evidence type="ECO:0000256" key="7">
    <source>
        <dbReference type="ARBA" id="ARBA00023118"/>
    </source>
</evidence>
<comment type="similarity">
    <text evidence="9">Belongs to the CRISPR-associated exonuclease Cas4 family.</text>
</comment>
<keyword evidence="7 9" id="KW-0051">Antiviral defense</keyword>
<evidence type="ECO:0000313" key="11">
    <source>
        <dbReference type="EMBL" id="HFX13131.1"/>
    </source>
</evidence>
<reference evidence="11" key="1">
    <citation type="journal article" date="2020" name="mSystems">
        <title>Genome- and Community-Level Interaction Insights into Carbon Utilization and Element Cycling Functions of Hydrothermarchaeota in Hydrothermal Sediment.</title>
        <authorList>
            <person name="Zhou Z."/>
            <person name="Liu Y."/>
            <person name="Xu W."/>
            <person name="Pan J."/>
            <person name="Luo Z.H."/>
            <person name="Li M."/>
        </authorList>
    </citation>
    <scope>NUCLEOTIDE SEQUENCE [LARGE SCALE GENOMIC DNA]</scope>
    <source>
        <strain evidence="11">SpSt-81</strain>
    </source>
</reference>
<evidence type="ECO:0000256" key="3">
    <source>
        <dbReference type="ARBA" id="ARBA00022801"/>
    </source>
</evidence>
<comment type="caution">
    <text evidence="11">The sequence shown here is derived from an EMBL/GenBank/DDBJ whole genome shotgun (WGS) entry which is preliminary data.</text>
</comment>
<dbReference type="PANTHER" id="PTHR37168">
    <property type="entry name" value="CRISPR-ASSOCIATED EXONUCLEASE CAS4"/>
    <property type="match status" value="1"/>
</dbReference>
<comment type="function">
    <text evidence="9">CRISPR (clustered regularly interspaced short palindromic repeat) is an adaptive immune system that provides protection against mobile genetic elements (viruses, transposable elements and conjugative plasmids). CRISPR clusters contain sequences complementary to antecedent mobile elements and target invading nucleic acids. CRISPR clusters are transcribed and processed into CRISPR RNA (crRNA).</text>
</comment>
<evidence type="ECO:0000256" key="4">
    <source>
        <dbReference type="ARBA" id="ARBA00022839"/>
    </source>
</evidence>
<evidence type="ECO:0000256" key="5">
    <source>
        <dbReference type="ARBA" id="ARBA00023004"/>
    </source>
</evidence>
<proteinExistence type="inferred from homology"/>
<feature type="domain" description="DUF83" evidence="10">
    <location>
        <begin position="3"/>
        <end position="163"/>
    </location>
</feature>
<evidence type="ECO:0000256" key="9">
    <source>
        <dbReference type="RuleBase" id="RU365022"/>
    </source>
</evidence>
<comment type="cofactor">
    <cofactor evidence="9">
        <name>iron-sulfur cluster</name>
        <dbReference type="ChEBI" id="CHEBI:30408"/>
    </cofactor>
</comment>
<evidence type="ECO:0000256" key="6">
    <source>
        <dbReference type="ARBA" id="ARBA00023014"/>
    </source>
</evidence>
<evidence type="ECO:0000259" key="10">
    <source>
        <dbReference type="Pfam" id="PF01930"/>
    </source>
</evidence>
<gene>
    <name evidence="11" type="primary">cas4</name>
    <name evidence="11" type="ORF">ENW00_03095</name>
</gene>
<dbReference type="GO" id="GO:0046872">
    <property type="term" value="F:metal ion binding"/>
    <property type="evidence" value="ECO:0007669"/>
    <property type="project" value="UniProtKB-KW"/>
</dbReference>
<dbReference type="PANTHER" id="PTHR37168:SF2">
    <property type="entry name" value="CRISPR-ASSOCIATED EXONUCLEASE CAS4"/>
    <property type="match status" value="1"/>
</dbReference>
<evidence type="ECO:0000256" key="2">
    <source>
        <dbReference type="ARBA" id="ARBA00022723"/>
    </source>
</evidence>
<dbReference type="EMBL" id="DTIN01000009">
    <property type="protein sequence ID" value="HFX13131.1"/>
    <property type="molecule type" value="Genomic_DNA"/>
</dbReference>
<organism evidence="11">
    <name type="scientific">Dictyoglomus thermophilum</name>
    <dbReference type="NCBI Taxonomy" id="14"/>
    <lineage>
        <taxon>Bacteria</taxon>
        <taxon>Pseudomonadati</taxon>
        <taxon>Dictyoglomota</taxon>
        <taxon>Dictyoglomia</taxon>
        <taxon>Dictyoglomales</taxon>
        <taxon>Dictyoglomaceae</taxon>
        <taxon>Dictyoglomus</taxon>
    </lineage>
</organism>
<dbReference type="EC" id="3.1.12.1" evidence="9"/>
<keyword evidence="5 9" id="KW-0408">Iron</keyword>
<dbReference type="GO" id="GO:0051607">
    <property type="term" value="P:defense response to virus"/>
    <property type="evidence" value="ECO:0007669"/>
    <property type="project" value="UniProtKB-KW"/>
</dbReference>